<dbReference type="PANTHER" id="PTHR12526:SF638">
    <property type="entry name" value="SPORE COAT PROTEIN SA"/>
    <property type="match status" value="1"/>
</dbReference>
<name>A0ABY5E230_9BACT</name>
<dbReference type="Pfam" id="PF00534">
    <property type="entry name" value="Glycos_transf_1"/>
    <property type="match status" value="1"/>
</dbReference>
<feature type="domain" description="Glycosyl transferase family 1" evidence="1">
    <location>
        <begin position="184"/>
        <end position="345"/>
    </location>
</feature>
<evidence type="ECO:0000313" key="4">
    <source>
        <dbReference type="Proteomes" id="UP001060012"/>
    </source>
</evidence>
<dbReference type="Pfam" id="PF13477">
    <property type="entry name" value="Glyco_trans_4_2"/>
    <property type="match status" value="1"/>
</dbReference>
<dbReference type="SUPFAM" id="SSF53756">
    <property type="entry name" value="UDP-Glycosyltransferase/glycogen phosphorylase"/>
    <property type="match status" value="1"/>
</dbReference>
<dbReference type="CDD" id="cd03808">
    <property type="entry name" value="GT4_CapM-like"/>
    <property type="match status" value="1"/>
</dbReference>
<dbReference type="InterPro" id="IPR028098">
    <property type="entry name" value="Glyco_trans_4-like_N"/>
</dbReference>
<dbReference type="Proteomes" id="UP001060012">
    <property type="component" value="Chromosome"/>
</dbReference>
<protein>
    <submittedName>
        <fullName evidence="3">Glycosyltransferase family 4 protein</fullName>
    </submittedName>
</protein>
<evidence type="ECO:0000259" key="1">
    <source>
        <dbReference type="Pfam" id="PF00534"/>
    </source>
</evidence>
<dbReference type="InterPro" id="IPR001296">
    <property type="entry name" value="Glyco_trans_1"/>
</dbReference>
<sequence>MKTIIITINTSWNIFNFRVGLLKTLQKKGYKIVCVAPLDDYSKKLEELGFEYYEIKMNNKGTNPIEDIKLIRDYYALYKKINPDVILQYTIKPNIYGSIAARLLDKNVISNISGLGTVFLNDNFSSKVARWLYKVSLVKNKVFFQNTEDKNLFVQNNLVKEYQTDLLPGSGINTDIYKAVENIVPNEKLTFMMIARLVRDKGIGEYIEAIKIIKQKYKNIEFKLLGSLYSGNPTAVSETELQSWIEEGLINYLGHSDDVMSEILKVDCVVLPSYREGLSRVLLEAAALAKPIVTTDAPGCKDVVDDGVNGFLSKVKDAKDLALQIEKMIHISLDDRKLMGKKSREKVIKEFDEQIVINKYLQCIDNLYNKTL</sequence>
<dbReference type="PANTHER" id="PTHR12526">
    <property type="entry name" value="GLYCOSYLTRANSFERASE"/>
    <property type="match status" value="1"/>
</dbReference>
<gene>
    <name evidence="3" type="ORF">NJU99_11135</name>
</gene>
<organism evidence="3 4">
    <name type="scientific">Arcobacter roscoffensis</name>
    <dbReference type="NCBI Taxonomy" id="2961520"/>
    <lineage>
        <taxon>Bacteria</taxon>
        <taxon>Pseudomonadati</taxon>
        <taxon>Campylobacterota</taxon>
        <taxon>Epsilonproteobacteria</taxon>
        <taxon>Campylobacterales</taxon>
        <taxon>Arcobacteraceae</taxon>
        <taxon>Arcobacter</taxon>
    </lineage>
</organism>
<reference evidence="3" key="1">
    <citation type="submission" date="2022-07" db="EMBL/GenBank/DDBJ databases">
        <title>Arcobacter roscoffensis sp. nov., a marine bacterium isolated from coastal seawater collected from Roscoff, France.</title>
        <authorList>
            <person name="Pascual J."/>
            <person name="Lepeaux C."/>
            <person name="Methner A."/>
            <person name="Overmann J."/>
        </authorList>
    </citation>
    <scope>NUCLEOTIDE SEQUENCE</scope>
    <source>
        <strain evidence="3">ARW1-2F2</strain>
    </source>
</reference>
<accession>A0ABY5E230</accession>
<evidence type="ECO:0000313" key="3">
    <source>
        <dbReference type="EMBL" id="UTJ05796.1"/>
    </source>
</evidence>
<dbReference type="Gene3D" id="3.40.50.2000">
    <property type="entry name" value="Glycogen Phosphorylase B"/>
    <property type="match status" value="2"/>
</dbReference>
<feature type="domain" description="Glycosyltransferase subfamily 4-like N-terminal" evidence="2">
    <location>
        <begin position="21"/>
        <end position="143"/>
    </location>
</feature>
<proteinExistence type="predicted"/>
<keyword evidence="4" id="KW-1185">Reference proteome</keyword>
<dbReference type="EMBL" id="CP100595">
    <property type="protein sequence ID" value="UTJ05796.1"/>
    <property type="molecule type" value="Genomic_DNA"/>
</dbReference>
<evidence type="ECO:0000259" key="2">
    <source>
        <dbReference type="Pfam" id="PF13477"/>
    </source>
</evidence>
<dbReference type="RefSeq" id="WP_254575977.1">
    <property type="nucleotide sequence ID" value="NZ_CP100595.1"/>
</dbReference>